<protein>
    <recommendedName>
        <fullName evidence="8">Queuine tRNA-ribosyltransferase</fullName>
        <ecNumber evidence="8">2.4.2.29</ecNumber>
    </recommendedName>
    <alternativeName>
        <fullName evidence="8">Guanine insertion enzyme</fullName>
    </alternativeName>
    <alternativeName>
        <fullName evidence="8">tRNA-guanine transglycosylase</fullName>
    </alternativeName>
</protein>
<dbReference type="Pfam" id="PF01702">
    <property type="entry name" value="TGT"/>
    <property type="match status" value="1"/>
</dbReference>
<dbReference type="OrthoDB" id="9805417at2"/>
<keyword evidence="2 8" id="KW-0328">Glycosyltransferase</keyword>
<reference evidence="10 11" key="1">
    <citation type="submission" date="2018-04" db="EMBL/GenBank/DDBJ databases">
        <title>Novel species isolated from glacier.</title>
        <authorList>
            <person name="Liu Q."/>
            <person name="Xin Y.-H."/>
        </authorList>
    </citation>
    <scope>NUCLEOTIDE SEQUENCE [LARGE SCALE GENOMIC DNA]</scope>
    <source>
        <strain evidence="10 11">GT1R17</strain>
    </source>
</reference>
<evidence type="ECO:0000256" key="7">
    <source>
        <dbReference type="ARBA" id="ARBA00050112"/>
    </source>
</evidence>
<evidence type="ECO:0000256" key="2">
    <source>
        <dbReference type="ARBA" id="ARBA00022676"/>
    </source>
</evidence>
<dbReference type="FunFam" id="3.20.20.105:FF:000001">
    <property type="entry name" value="Queuine tRNA-ribosyltransferase"/>
    <property type="match status" value="1"/>
</dbReference>
<feature type="region of interest" description="RNA binding" evidence="8">
    <location>
        <begin position="254"/>
        <end position="260"/>
    </location>
</feature>
<dbReference type="UniPathway" id="UPA00392"/>
<keyword evidence="6 8" id="KW-0671">Queuosine biosynthesis</keyword>
<evidence type="ECO:0000256" key="5">
    <source>
        <dbReference type="ARBA" id="ARBA00022723"/>
    </source>
</evidence>
<keyword evidence="4 8" id="KW-0819">tRNA processing</keyword>
<dbReference type="PANTHER" id="PTHR46499">
    <property type="entry name" value="QUEUINE TRNA-RIBOSYLTRANSFERASE"/>
    <property type="match status" value="1"/>
</dbReference>
<dbReference type="RefSeq" id="WP_107939591.1">
    <property type="nucleotide sequence ID" value="NZ_QANS01000002.1"/>
</dbReference>
<dbReference type="GO" id="GO:0005829">
    <property type="term" value="C:cytosol"/>
    <property type="evidence" value="ECO:0007669"/>
    <property type="project" value="TreeGrafter"/>
</dbReference>
<evidence type="ECO:0000256" key="4">
    <source>
        <dbReference type="ARBA" id="ARBA00022694"/>
    </source>
</evidence>
<feature type="binding site" evidence="8">
    <location>
        <position position="316"/>
    </location>
    <ligand>
        <name>Zn(2+)</name>
        <dbReference type="ChEBI" id="CHEBI:29105"/>
    </ligand>
</feature>
<keyword evidence="3 8" id="KW-0808">Transferase</keyword>
<keyword evidence="5 8" id="KW-0479">Metal-binding</keyword>
<comment type="subunit">
    <text evidence="8">Homodimer. Within each dimer, one monomer is responsible for RNA recognition and catalysis, while the other monomer binds to the replacement base PreQ1.</text>
</comment>
<dbReference type="AlphaFoldDB" id="A0A2T5MII5"/>
<evidence type="ECO:0000313" key="10">
    <source>
        <dbReference type="EMBL" id="PTU32397.1"/>
    </source>
</evidence>
<comment type="function">
    <text evidence="8">Catalyzes the base-exchange of a guanine (G) residue with the queuine precursor 7-aminomethyl-7-deazaguanine (PreQ1) at position 34 (anticodon wobble position) in tRNAs with GU(N) anticodons (tRNA-Asp, -Asn, -His and -Tyr). Catalysis occurs through a double-displacement mechanism. The nucleophile active site attacks the C1' of nucleotide 34 to detach the guanine base from the RNA, forming a covalent enzyme-RNA intermediate. The proton acceptor active site deprotonates the incoming PreQ1, allowing a nucleophilic attack on the C1' of the ribose to form the product. After dissociation, two additional enzymatic reactions on the tRNA convert PreQ1 to queuine (Q), resulting in the hypermodified nucleoside queuosine (7-(((4,5-cis-dihydroxy-2-cyclopenten-1-yl)amino)methyl)-7-deazaguanosine).</text>
</comment>
<feature type="binding site" evidence="8">
    <location>
        <position position="143"/>
    </location>
    <ligand>
        <name>substrate</name>
    </ligand>
</feature>
<dbReference type="GO" id="GO:0046872">
    <property type="term" value="F:metal ion binding"/>
    <property type="evidence" value="ECO:0007669"/>
    <property type="project" value="UniProtKB-KW"/>
</dbReference>
<keyword evidence="8" id="KW-0862">Zinc</keyword>
<evidence type="ECO:0000256" key="1">
    <source>
        <dbReference type="ARBA" id="ARBA00004691"/>
    </source>
</evidence>
<feature type="binding site" evidence="8">
    <location>
        <position position="223"/>
    </location>
    <ligand>
        <name>substrate</name>
    </ligand>
</feature>
<dbReference type="GO" id="GO:0008616">
    <property type="term" value="P:tRNA queuosine(34) biosynthetic process"/>
    <property type="evidence" value="ECO:0007669"/>
    <property type="project" value="UniProtKB-UniRule"/>
</dbReference>
<keyword evidence="11" id="KW-1185">Reference proteome</keyword>
<dbReference type="InterPro" id="IPR002616">
    <property type="entry name" value="tRNA_ribo_trans-like"/>
</dbReference>
<evidence type="ECO:0000256" key="3">
    <source>
        <dbReference type="ARBA" id="ARBA00022679"/>
    </source>
</evidence>
<feature type="active site" description="Proton acceptor" evidence="8">
    <location>
        <position position="89"/>
    </location>
</feature>
<dbReference type="EC" id="2.4.2.29" evidence="8"/>
<comment type="similarity">
    <text evidence="8">Belongs to the queuine tRNA-ribosyltransferase family.</text>
</comment>
<feature type="binding site" evidence="8">
    <location>
        <position position="311"/>
    </location>
    <ligand>
        <name>Zn(2+)</name>
        <dbReference type="ChEBI" id="CHEBI:29105"/>
    </ligand>
</feature>
<evidence type="ECO:0000259" key="9">
    <source>
        <dbReference type="Pfam" id="PF01702"/>
    </source>
</evidence>
<gene>
    <name evidence="8" type="primary">tgt</name>
    <name evidence="10" type="ORF">CJD38_07035</name>
</gene>
<feature type="binding site" evidence="8">
    <location>
        <position position="313"/>
    </location>
    <ligand>
        <name>Zn(2+)</name>
        <dbReference type="ChEBI" id="CHEBI:29105"/>
    </ligand>
</feature>
<proteinExistence type="inferred from homology"/>
<dbReference type="Proteomes" id="UP000244248">
    <property type="component" value="Unassembled WGS sequence"/>
</dbReference>
<evidence type="ECO:0000256" key="8">
    <source>
        <dbReference type="HAMAP-Rule" id="MF_00168"/>
    </source>
</evidence>
<dbReference type="EMBL" id="QANS01000002">
    <property type="protein sequence ID" value="PTU32397.1"/>
    <property type="molecule type" value="Genomic_DNA"/>
</dbReference>
<comment type="catalytic activity">
    <reaction evidence="7 8">
        <text>7-aminomethyl-7-carbaguanine + guanosine(34) in tRNA = 7-aminomethyl-7-carbaguanosine(34) in tRNA + guanine</text>
        <dbReference type="Rhea" id="RHEA:24104"/>
        <dbReference type="Rhea" id="RHEA-COMP:10341"/>
        <dbReference type="Rhea" id="RHEA-COMP:10342"/>
        <dbReference type="ChEBI" id="CHEBI:16235"/>
        <dbReference type="ChEBI" id="CHEBI:58703"/>
        <dbReference type="ChEBI" id="CHEBI:74269"/>
        <dbReference type="ChEBI" id="CHEBI:82833"/>
        <dbReference type="EC" id="2.4.2.29"/>
    </reaction>
</comment>
<feature type="binding site" evidence="8">
    <location>
        <position position="342"/>
    </location>
    <ligand>
        <name>Zn(2+)</name>
        <dbReference type="ChEBI" id="CHEBI:29105"/>
    </ligand>
</feature>
<feature type="active site" description="Nucleophile" evidence="8">
    <location>
        <position position="273"/>
    </location>
</feature>
<dbReference type="NCBIfam" id="TIGR00430">
    <property type="entry name" value="Q_tRNA_tgt"/>
    <property type="match status" value="1"/>
</dbReference>
<feature type="domain" description="tRNA-guanine(15) transglycosylase-like" evidence="9">
    <location>
        <begin position="11"/>
        <end position="372"/>
    </location>
</feature>
<evidence type="ECO:0000256" key="6">
    <source>
        <dbReference type="ARBA" id="ARBA00022785"/>
    </source>
</evidence>
<feature type="binding site" evidence="8">
    <location>
        <begin position="89"/>
        <end position="93"/>
    </location>
    <ligand>
        <name>substrate</name>
    </ligand>
</feature>
<dbReference type="InterPro" id="IPR036511">
    <property type="entry name" value="TGT-like_sf"/>
</dbReference>
<dbReference type="PANTHER" id="PTHR46499:SF1">
    <property type="entry name" value="QUEUINE TRNA-RIBOSYLTRANSFERASE"/>
    <property type="match status" value="1"/>
</dbReference>
<dbReference type="Gene3D" id="3.20.20.105">
    <property type="entry name" value="Queuine tRNA-ribosyltransferase-like"/>
    <property type="match status" value="1"/>
</dbReference>
<sequence length="395" mass="43892">MKFELIKQDGHARRGRLVFERGTVETPAFMPVGTYGTVKAMKPEEVRDTGAHILLGNTFHLMMRPGEETIRGLGGLHRFMNWKGPILTDSGGFQVWSLSGLRKITEEGVKFASPVNGDRIMLTPERSIEVQHALGSDIIMQFDECTPYPATDKQARKSMEMSARWAARCKTAHAALPQETRGGGGEERSALFGIVQGGMYEDLRRESLQKLVDVGFDGYALGGLSVGETEEERLHVLDAIGHTLPADRPHYLMGVGTPRDLVQAVGRGIDMFDCVMPTRNARNGHLFTHEGVIKIRNSAHKNDSRPLDEKCDCYTCKNYSRAYLHHLDKCNEILGSQLNTLHNLHHYQNVMQRIRAAIEANDFQRFSADFLAGEGAERGAHKIAKKVAGPLDSAI</sequence>
<evidence type="ECO:0000313" key="11">
    <source>
        <dbReference type="Proteomes" id="UP000244248"/>
    </source>
</evidence>
<dbReference type="GO" id="GO:0008479">
    <property type="term" value="F:tRNA-guanosine(34) queuine transglycosylase activity"/>
    <property type="evidence" value="ECO:0007669"/>
    <property type="project" value="UniProtKB-UniRule"/>
</dbReference>
<feature type="region of interest" description="RNA binding; important for wobble base 34 recognition" evidence="8">
    <location>
        <begin position="278"/>
        <end position="282"/>
    </location>
</feature>
<feature type="binding site" evidence="8">
    <location>
        <position position="196"/>
    </location>
    <ligand>
        <name>substrate</name>
    </ligand>
</feature>
<dbReference type="HAMAP" id="MF_00168">
    <property type="entry name" value="Q_tRNA_Tgt"/>
    <property type="match status" value="1"/>
</dbReference>
<dbReference type="SUPFAM" id="SSF51713">
    <property type="entry name" value="tRNA-guanine transglycosylase"/>
    <property type="match status" value="1"/>
</dbReference>
<dbReference type="InterPro" id="IPR050076">
    <property type="entry name" value="ArchSynthase1/Queuine_TRR"/>
</dbReference>
<comment type="cofactor">
    <cofactor evidence="8">
        <name>Zn(2+)</name>
        <dbReference type="ChEBI" id="CHEBI:29105"/>
    </cofactor>
    <text evidence="8">Binds 1 zinc ion per subunit.</text>
</comment>
<name>A0A2T5MII5_9GAMM</name>
<comment type="caution">
    <text evidence="10">The sequence shown here is derived from an EMBL/GenBank/DDBJ whole genome shotgun (WGS) entry which is preliminary data.</text>
</comment>
<dbReference type="NCBIfam" id="TIGR00449">
    <property type="entry name" value="tgt_general"/>
    <property type="match status" value="1"/>
</dbReference>
<accession>A0A2T5MII5</accession>
<organism evidence="10 11">
    <name type="scientific">Stenotrophobium rhamnosiphilum</name>
    <dbReference type="NCBI Taxonomy" id="2029166"/>
    <lineage>
        <taxon>Bacteria</taxon>
        <taxon>Pseudomonadati</taxon>
        <taxon>Pseudomonadota</taxon>
        <taxon>Gammaproteobacteria</taxon>
        <taxon>Nevskiales</taxon>
        <taxon>Nevskiaceae</taxon>
        <taxon>Stenotrophobium</taxon>
    </lineage>
</organism>
<comment type="pathway">
    <text evidence="1 8">tRNA modification; tRNA-queuosine biosynthesis.</text>
</comment>
<dbReference type="InterPro" id="IPR004803">
    <property type="entry name" value="TGT"/>
</dbReference>